<evidence type="ECO:0000256" key="3">
    <source>
        <dbReference type="ARBA" id="ARBA00022490"/>
    </source>
</evidence>
<comment type="subunit">
    <text evidence="9">Interacts with DRE2; as part of the cytosolic iron-sulfur (Fe-S) protein assembly (CIA) machinery.</text>
</comment>
<dbReference type="eggNOG" id="KOG1159">
    <property type="taxonomic scope" value="Eukaryota"/>
</dbReference>
<feature type="binding site" evidence="9">
    <location>
        <begin position="519"/>
        <end position="520"/>
    </location>
    <ligand>
        <name>NADP(+)</name>
        <dbReference type="ChEBI" id="CHEBI:58349"/>
    </ligand>
</feature>
<feature type="binding site" evidence="9">
    <location>
        <position position="358"/>
    </location>
    <ligand>
        <name>FAD</name>
        <dbReference type="ChEBI" id="CHEBI:57692"/>
    </ligand>
</feature>
<dbReference type="GO" id="GO:0005829">
    <property type="term" value="C:cytosol"/>
    <property type="evidence" value="ECO:0007669"/>
    <property type="project" value="TreeGrafter"/>
</dbReference>
<dbReference type="GO" id="GO:0050660">
    <property type="term" value="F:flavin adenine dinucleotide binding"/>
    <property type="evidence" value="ECO:0007669"/>
    <property type="project" value="UniProtKB-UniRule"/>
</dbReference>
<evidence type="ECO:0000313" key="13">
    <source>
        <dbReference type="Proteomes" id="UP000000707"/>
    </source>
</evidence>
<dbReference type="GO" id="GO:0016651">
    <property type="term" value="F:oxidoreductase activity, acting on NAD(P)H"/>
    <property type="evidence" value="ECO:0007669"/>
    <property type="project" value="UniProtKB-UniRule"/>
</dbReference>
<dbReference type="InterPro" id="IPR008254">
    <property type="entry name" value="Flavodoxin/NO_synth"/>
</dbReference>
<evidence type="ECO:0000256" key="1">
    <source>
        <dbReference type="ARBA" id="ARBA00001917"/>
    </source>
</evidence>
<dbReference type="HAMAP" id="MF_03178">
    <property type="entry name" value="NDOR1"/>
    <property type="match status" value="1"/>
</dbReference>
<dbReference type="InterPro" id="IPR039261">
    <property type="entry name" value="FNR_nucleotide-bd"/>
</dbReference>
<dbReference type="GO" id="GO:0010181">
    <property type="term" value="F:FMN binding"/>
    <property type="evidence" value="ECO:0007669"/>
    <property type="project" value="UniProtKB-UniRule"/>
</dbReference>
<dbReference type="InterPro" id="IPR001094">
    <property type="entry name" value="Flavdoxin-like"/>
</dbReference>
<keyword evidence="6 9" id="KW-0274">FAD</keyword>
<keyword evidence="9" id="KW-0496">Mitochondrion</keyword>
<proteinExistence type="inferred from homology"/>
<evidence type="ECO:0000259" key="10">
    <source>
        <dbReference type="PROSITE" id="PS50902"/>
    </source>
</evidence>
<keyword evidence="13" id="KW-1185">Reference proteome</keyword>
<keyword evidence="3 9" id="KW-0963">Cytoplasm</keyword>
<comment type="subcellular location">
    <subcellularLocation>
        <location evidence="9">Cytoplasm</location>
    </subcellularLocation>
    <subcellularLocation>
        <location evidence="9">Mitochondrion</location>
    </subcellularLocation>
    <text evidence="9">Relocalizes to mitochondria after H(2)O(2) exposure.</text>
</comment>
<dbReference type="AlphaFoldDB" id="G3BC75"/>
<evidence type="ECO:0000256" key="7">
    <source>
        <dbReference type="ARBA" id="ARBA00022857"/>
    </source>
</evidence>
<evidence type="ECO:0000259" key="11">
    <source>
        <dbReference type="PROSITE" id="PS51384"/>
    </source>
</evidence>
<dbReference type="InterPro" id="IPR017927">
    <property type="entry name" value="FAD-bd_FR_type"/>
</dbReference>
<evidence type="ECO:0000256" key="2">
    <source>
        <dbReference type="ARBA" id="ARBA00001974"/>
    </source>
</evidence>
<dbReference type="InterPro" id="IPR001433">
    <property type="entry name" value="OxRdtase_FAD/NAD-bd"/>
</dbReference>
<dbReference type="PROSITE" id="PS51384">
    <property type="entry name" value="FAD_FR"/>
    <property type="match status" value="1"/>
</dbReference>
<comment type="catalytic activity">
    <reaction evidence="9">
        <text>2 oxidized [2Fe-2S]-[protein] + NADPH = 2 reduced [2Fe-2S]-[protein] + NADP(+) + H(+)</text>
        <dbReference type="Rhea" id="RHEA:67716"/>
        <dbReference type="Rhea" id="RHEA-COMP:17327"/>
        <dbReference type="Rhea" id="RHEA-COMP:17328"/>
        <dbReference type="ChEBI" id="CHEBI:15378"/>
        <dbReference type="ChEBI" id="CHEBI:33737"/>
        <dbReference type="ChEBI" id="CHEBI:33738"/>
        <dbReference type="ChEBI" id="CHEBI:57783"/>
        <dbReference type="ChEBI" id="CHEBI:58349"/>
    </reaction>
</comment>
<dbReference type="RefSeq" id="XP_006689350.1">
    <property type="nucleotide sequence ID" value="XM_006689287.1"/>
</dbReference>
<dbReference type="GeneID" id="18249213"/>
<dbReference type="PRINTS" id="PR00371">
    <property type="entry name" value="FPNCR"/>
</dbReference>
<dbReference type="PRINTS" id="PR00369">
    <property type="entry name" value="FLAVODOXIN"/>
</dbReference>
<comment type="similarity">
    <text evidence="9">In the C-terminal section; belongs to the flavoprotein pyridine nucleotide cytochrome reductase family.</text>
</comment>
<keyword evidence="4 9" id="KW-0285">Flavoprotein</keyword>
<feature type="binding site" evidence="9">
    <location>
        <begin position="389"/>
        <end position="392"/>
    </location>
    <ligand>
        <name>FAD</name>
        <dbReference type="ChEBI" id="CHEBI:57692"/>
    </ligand>
</feature>
<evidence type="ECO:0000256" key="5">
    <source>
        <dbReference type="ARBA" id="ARBA00022643"/>
    </source>
</evidence>
<evidence type="ECO:0000256" key="6">
    <source>
        <dbReference type="ARBA" id="ARBA00022827"/>
    </source>
</evidence>
<evidence type="ECO:0000256" key="9">
    <source>
        <dbReference type="HAMAP-Rule" id="MF_03178"/>
    </source>
</evidence>
<gene>
    <name evidence="9" type="primary">TAH18</name>
    <name evidence="12" type="ORF">CANTEDRAFT_127056</name>
</gene>
<keyword evidence="7 9" id="KW-0521">NADP</keyword>
<feature type="binding site" evidence="9">
    <location>
        <begin position="526"/>
        <end position="530"/>
    </location>
    <ligand>
        <name>NADP(+)</name>
        <dbReference type="ChEBI" id="CHEBI:58349"/>
    </ligand>
</feature>
<feature type="binding site" evidence="9">
    <location>
        <begin position="65"/>
        <end position="68"/>
    </location>
    <ligand>
        <name>FMN</name>
        <dbReference type="ChEBI" id="CHEBI:58210"/>
    </ligand>
</feature>
<dbReference type="InterPro" id="IPR003097">
    <property type="entry name" value="CysJ-like_FAD-binding"/>
</dbReference>
<evidence type="ECO:0000313" key="12">
    <source>
        <dbReference type="EMBL" id="EGV60136.1"/>
    </source>
</evidence>
<keyword evidence="5 9" id="KW-0288">FMN</keyword>
<dbReference type="InterPro" id="IPR017938">
    <property type="entry name" value="Riboflavin_synthase-like_b-brl"/>
</dbReference>
<dbReference type="PROSITE" id="PS50902">
    <property type="entry name" value="FLAVODOXIN_LIKE"/>
    <property type="match status" value="1"/>
</dbReference>
<dbReference type="InterPro" id="IPR023173">
    <property type="entry name" value="NADPH_Cyt_P450_Rdtase_alpha"/>
</dbReference>
<feature type="binding site" evidence="9">
    <location>
        <begin position="103"/>
        <end position="112"/>
    </location>
    <ligand>
        <name>FMN</name>
        <dbReference type="ChEBI" id="CHEBI:58210"/>
    </ligand>
</feature>
<feature type="binding site" evidence="9">
    <location>
        <position position="138"/>
    </location>
    <ligand>
        <name>FMN</name>
        <dbReference type="ChEBI" id="CHEBI:58210"/>
    </ligand>
</feature>
<dbReference type="GO" id="GO:0050661">
    <property type="term" value="F:NADP binding"/>
    <property type="evidence" value="ECO:0007669"/>
    <property type="project" value="UniProtKB-UniRule"/>
</dbReference>
<name>G3BC75_CANTC</name>
<dbReference type="GO" id="GO:0160246">
    <property type="term" value="F:NADPH-iron-sulfur [2Fe-2S] protein oxidoreductase activity"/>
    <property type="evidence" value="ECO:0007669"/>
    <property type="project" value="InterPro"/>
</dbReference>
<comment type="function">
    <text evidence="9">NADPH-dependent reductase which is a central component of the cytosolic iron-sulfur (Fe-S) protein assembly (CIA) machinery. Transfers electrons from NADPH via its FAD and FMN prosthetic groups to the [2Fe-2S] cluster of DRE2, another key component of the CIA machinery. In turn, this reduced cluster provides electrons for assembly of cytosolic iron-sulfur cluster proteins. Positively controls H(2)O(2)-induced cell death.</text>
</comment>
<organism evidence="13">
    <name type="scientific">Candida tenuis (strain ATCC 10573 / BCRC 21748 / CBS 615 / JCM 9827 / NBRC 10315 / NRRL Y-1498 / VKM Y-70)</name>
    <name type="common">Yeast</name>
    <name type="synonym">Yamadazyma tenuis</name>
    <dbReference type="NCBI Taxonomy" id="590646"/>
    <lineage>
        <taxon>Eukaryota</taxon>
        <taxon>Fungi</taxon>
        <taxon>Dikarya</taxon>
        <taxon>Ascomycota</taxon>
        <taxon>Saccharomycotina</taxon>
        <taxon>Pichiomycetes</taxon>
        <taxon>Debaryomycetaceae</taxon>
        <taxon>Yamadazyma</taxon>
    </lineage>
</organism>
<feature type="binding site" evidence="9">
    <location>
        <position position="464"/>
    </location>
    <ligand>
        <name>NADP(+)</name>
        <dbReference type="ChEBI" id="CHEBI:58349"/>
    </ligand>
</feature>
<dbReference type="KEGG" id="cten:18249213"/>
<keyword evidence="8 9" id="KW-0560">Oxidoreductase</keyword>
<dbReference type="PANTHER" id="PTHR19384:SF10">
    <property type="entry name" value="NADPH-DEPENDENT DIFLAVIN OXIDOREDUCTASE 1"/>
    <property type="match status" value="1"/>
</dbReference>
<evidence type="ECO:0000256" key="4">
    <source>
        <dbReference type="ARBA" id="ARBA00022630"/>
    </source>
</evidence>
<dbReference type="EMBL" id="GL996528">
    <property type="protein sequence ID" value="EGV60136.1"/>
    <property type="molecule type" value="Genomic_DNA"/>
</dbReference>
<dbReference type="Gene3D" id="3.40.50.360">
    <property type="match status" value="1"/>
</dbReference>
<sequence length="600" mass="68098">MPELANPKTAITILYGSDTGTAQDYAIFLSKRLKYLSLKPRVAALDEYPLKNLVTETQFLIVICATAGQGEVPRNGKKFMRFILKKKLPPDLLNHLYIATFGLGDSSYPKFNYAIKKIHTRLLQLGCKELTLRCEADEQSPEGLDGYYTEWESHLMTSIKGHFPSLKPLNDSTILRPQNTVLIDKAGDDVEYAEPPKQLSCSRINVAEDLKIGTIDTNRRITGADHFQDVRHLVIRSQGLEFVPGDTVGMFPSNSSQMVQTLLESQKLWLPFADKPLSIKGTIPHIEGGLIEARHLTLRTLLTHHLDIMAIPTRSFFFSLWHYVDGSTEDGAREKEKLQDFCNLENSEELYNYANRPRRSIFETLLEFENNLTIPVEHVFDLLPKVKPRLFSIASKPDPQTVELLVGIVEYQTIIKRTRKGFCSSWIKTLQPGDPIVFSLHRQGLNFELANGDKPPVILVSTGTGVAPVKSLVEHITQTGDHQLYMFYGFRNEEQDFLFKDLWLELQRQGKLSLFPCISRSGVAKKQYVQNGLFEQRQVVGDLIVNQNAIVYVCGSSGAMPRQVRQTIMDILEGRDSAVEEVDQYLRVMENSGRYIQETW</sequence>
<feature type="binding site" evidence="9">
    <location>
        <position position="600"/>
    </location>
    <ligand>
        <name>FAD</name>
        <dbReference type="ChEBI" id="CHEBI:57692"/>
    </ligand>
</feature>
<reference evidence="12 13" key="1">
    <citation type="journal article" date="2011" name="Proc. Natl. Acad. Sci. U.S.A.">
        <title>Comparative genomics of xylose-fermenting fungi for enhanced biofuel production.</title>
        <authorList>
            <person name="Wohlbach D.J."/>
            <person name="Kuo A."/>
            <person name="Sato T.K."/>
            <person name="Potts K.M."/>
            <person name="Salamov A.A."/>
            <person name="LaButti K.M."/>
            <person name="Sun H."/>
            <person name="Clum A."/>
            <person name="Pangilinan J.L."/>
            <person name="Lindquist E.A."/>
            <person name="Lucas S."/>
            <person name="Lapidus A."/>
            <person name="Jin M."/>
            <person name="Gunawan C."/>
            <person name="Balan V."/>
            <person name="Dale B.E."/>
            <person name="Jeffries T.W."/>
            <person name="Zinkel R."/>
            <person name="Barry K.W."/>
            <person name="Grigoriev I.V."/>
            <person name="Gasch A.P."/>
        </authorList>
    </citation>
    <scope>NUCLEOTIDE SEQUENCE [LARGE SCALE GENOMIC DNA]</scope>
    <source>
        <strain evidence="13">ATCC 10573 / BCRC 21748 / CBS 615 / JCM 9827 / NBRC 10315 / NRRL Y-1498 / VKM Y-70</strain>
    </source>
</reference>
<comment type="similarity">
    <text evidence="9">In the N-terminal section; belongs to the flavodoxin family.</text>
</comment>
<dbReference type="InterPro" id="IPR001709">
    <property type="entry name" value="Flavoprot_Pyr_Nucl_cyt_Rdtase"/>
</dbReference>
<comment type="similarity">
    <text evidence="9">Belongs to the NADPH-dependent diflavin oxidoreductase NDOR1 family.</text>
</comment>
<dbReference type="PANTHER" id="PTHR19384">
    <property type="entry name" value="NITRIC OXIDE SYNTHASE-RELATED"/>
    <property type="match status" value="1"/>
</dbReference>
<dbReference type="Gene3D" id="1.20.990.10">
    <property type="entry name" value="NADPH-cytochrome p450 Reductase, Chain A, domain 3"/>
    <property type="match status" value="1"/>
</dbReference>
<dbReference type="Pfam" id="PF00667">
    <property type="entry name" value="FAD_binding_1"/>
    <property type="match status" value="1"/>
</dbReference>
<feature type="domain" description="FAD-binding FR-type" evidence="11">
    <location>
        <begin position="208"/>
        <end position="450"/>
    </location>
</feature>
<dbReference type="EC" id="1.18.1.-" evidence="9"/>
<comment type="cofactor">
    <cofactor evidence="2 9">
        <name>FAD</name>
        <dbReference type="ChEBI" id="CHEBI:57692"/>
    </cofactor>
</comment>
<dbReference type="GO" id="GO:0005739">
    <property type="term" value="C:mitochondrion"/>
    <property type="evidence" value="ECO:0007669"/>
    <property type="project" value="UniProtKB-SubCell"/>
</dbReference>
<dbReference type="SUPFAM" id="SSF52218">
    <property type="entry name" value="Flavoproteins"/>
    <property type="match status" value="1"/>
</dbReference>
<dbReference type="InterPro" id="IPR028879">
    <property type="entry name" value="NDOR1"/>
</dbReference>
<protein>
    <recommendedName>
        <fullName evidence="9">NADPH-dependent diflavin oxidoreductase 1</fullName>
        <ecNumber evidence="9">1.18.1.-</ecNumber>
    </recommendedName>
    <alternativeName>
        <fullName evidence="9">NADPH-dependent FMN and FAD-containing oxidoreductase</fullName>
    </alternativeName>
</protein>
<dbReference type="HOGENOM" id="CLU_001570_17_6_1"/>
<feature type="domain" description="Flavodoxin-like" evidence="10">
    <location>
        <begin position="11"/>
        <end position="156"/>
    </location>
</feature>
<dbReference type="InterPro" id="IPR029039">
    <property type="entry name" value="Flavoprotein-like_sf"/>
</dbReference>
<dbReference type="STRING" id="590646.G3BC75"/>
<dbReference type="Gene3D" id="3.40.50.80">
    <property type="entry name" value="Nucleotide-binding domain of ferredoxin-NADP reductase (FNR) module"/>
    <property type="match status" value="1"/>
</dbReference>
<dbReference type="Pfam" id="PF00258">
    <property type="entry name" value="Flavodoxin_1"/>
    <property type="match status" value="1"/>
</dbReference>
<accession>G3BC75</accession>
<dbReference type="GO" id="GO:0016226">
    <property type="term" value="P:iron-sulfur cluster assembly"/>
    <property type="evidence" value="ECO:0007669"/>
    <property type="project" value="UniProtKB-UniRule"/>
</dbReference>
<dbReference type="Gene3D" id="2.40.30.10">
    <property type="entry name" value="Translation factors"/>
    <property type="match status" value="1"/>
</dbReference>
<dbReference type="Pfam" id="PF00175">
    <property type="entry name" value="NAD_binding_1"/>
    <property type="match status" value="1"/>
</dbReference>
<dbReference type="OrthoDB" id="1856718at2759"/>
<evidence type="ECO:0000256" key="8">
    <source>
        <dbReference type="ARBA" id="ARBA00023002"/>
    </source>
</evidence>
<comment type="cofactor">
    <cofactor evidence="1 9">
        <name>FMN</name>
        <dbReference type="ChEBI" id="CHEBI:58210"/>
    </cofactor>
</comment>
<comment type="caution">
    <text evidence="9">Lacks conserved residue(s) required for the propagation of feature annotation.</text>
</comment>
<dbReference type="Proteomes" id="UP000000707">
    <property type="component" value="Unassembled WGS sequence"/>
</dbReference>
<dbReference type="SUPFAM" id="SSF52343">
    <property type="entry name" value="Ferredoxin reductase-like, C-terminal NADP-linked domain"/>
    <property type="match status" value="1"/>
</dbReference>
<dbReference type="SUPFAM" id="SSF63380">
    <property type="entry name" value="Riboflavin synthase domain-like"/>
    <property type="match status" value="1"/>
</dbReference>